<keyword evidence="1" id="KW-0119">Carbohydrate metabolism</keyword>
<name>A0A495IKP7_9MICO</name>
<dbReference type="Proteomes" id="UP000280008">
    <property type="component" value="Unassembled WGS sequence"/>
</dbReference>
<dbReference type="PANTHER" id="PTHR12110">
    <property type="entry name" value="HYDROXYPYRUVATE ISOMERASE"/>
    <property type="match status" value="1"/>
</dbReference>
<evidence type="ECO:0000256" key="1">
    <source>
        <dbReference type="ARBA" id="ARBA00023277"/>
    </source>
</evidence>
<dbReference type="GO" id="GO:0016853">
    <property type="term" value="F:isomerase activity"/>
    <property type="evidence" value="ECO:0007669"/>
    <property type="project" value="UniProtKB-KW"/>
</dbReference>
<feature type="compositionally biased region" description="Low complexity" evidence="2">
    <location>
        <begin position="324"/>
        <end position="339"/>
    </location>
</feature>
<keyword evidence="5" id="KW-1185">Reference proteome</keyword>
<dbReference type="OrthoDB" id="3325478at2"/>
<evidence type="ECO:0000259" key="3">
    <source>
        <dbReference type="Pfam" id="PF01261"/>
    </source>
</evidence>
<feature type="region of interest" description="Disordered" evidence="2">
    <location>
        <begin position="311"/>
        <end position="339"/>
    </location>
</feature>
<evidence type="ECO:0000313" key="5">
    <source>
        <dbReference type="Proteomes" id="UP000280008"/>
    </source>
</evidence>
<evidence type="ECO:0000313" key="4">
    <source>
        <dbReference type="EMBL" id="RKR76547.1"/>
    </source>
</evidence>
<dbReference type="Pfam" id="PF01261">
    <property type="entry name" value="AP_endonuc_2"/>
    <property type="match status" value="1"/>
</dbReference>
<dbReference type="Gene3D" id="3.20.20.150">
    <property type="entry name" value="Divalent-metal-dependent TIM barrel enzymes"/>
    <property type="match status" value="1"/>
</dbReference>
<dbReference type="AlphaFoldDB" id="A0A495IKP7"/>
<dbReference type="InterPro" id="IPR013022">
    <property type="entry name" value="Xyl_isomerase-like_TIM-brl"/>
</dbReference>
<proteinExistence type="predicted"/>
<gene>
    <name evidence="4" type="ORF">C8E83_3724</name>
</gene>
<sequence>MRYTPETWPIAAAMLQFPAVLPDGTLAQDADALEWVDTFSRIAETGFTDVEINDNWVRIGDLPSARVDELAAAAREAGTEPSSVCVVRSSIIDPVTGAENLDYTHRTVEATKQLGAEVLSIGFHRPLTAEQRQRLWFWTTQGEIDAPDDEENFALAVKRVREVGEHAASLGLELTLEMYEDTYLGTAASSVRLVTEVGLSNVGLNPDVGNLIRLHRPIDDWQETLAATLPHANYWHVKNYTRDEDPAQGLYTASPAPLELGLINYRHAVRDAISLGFEGRFVCEHYGGDGLGVSAINREYLRRALASAEGTERRRAVASGQGAGAAEPSPATASPAVTA</sequence>
<dbReference type="SUPFAM" id="SSF51658">
    <property type="entry name" value="Xylose isomerase-like"/>
    <property type="match status" value="1"/>
</dbReference>
<evidence type="ECO:0000256" key="2">
    <source>
        <dbReference type="SAM" id="MobiDB-lite"/>
    </source>
</evidence>
<feature type="domain" description="Xylose isomerase-like TIM barrel" evidence="3">
    <location>
        <begin position="40"/>
        <end position="289"/>
    </location>
</feature>
<dbReference type="RefSeq" id="WP_121371508.1">
    <property type="nucleotide sequence ID" value="NZ_RBKS01000001.1"/>
</dbReference>
<accession>A0A495IKP7</accession>
<keyword evidence="4" id="KW-0413">Isomerase</keyword>
<comment type="caution">
    <text evidence="4">The sequence shown here is derived from an EMBL/GenBank/DDBJ whole genome shotgun (WGS) entry which is preliminary data.</text>
</comment>
<dbReference type="InterPro" id="IPR036237">
    <property type="entry name" value="Xyl_isomerase-like_sf"/>
</dbReference>
<protein>
    <submittedName>
        <fullName evidence="4">Sugar phosphate isomerase/epimerase</fullName>
    </submittedName>
</protein>
<organism evidence="4 5">
    <name type="scientific">Frondihabitans australicus</name>
    <dbReference type="NCBI Taxonomy" id="386892"/>
    <lineage>
        <taxon>Bacteria</taxon>
        <taxon>Bacillati</taxon>
        <taxon>Actinomycetota</taxon>
        <taxon>Actinomycetes</taxon>
        <taxon>Micrococcales</taxon>
        <taxon>Microbacteriaceae</taxon>
        <taxon>Frondihabitans</taxon>
    </lineage>
</organism>
<reference evidence="4 5" key="1">
    <citation type="submission" date="2018-10" db="EMBL/GenBank/DDBJ databases">
        <title>Sequencing the genomes of 1000 actinobacteria strains.</title>
        <authorList>
            <person name="Klenk H.-P."/>
        </authorList>
    </citation>
    <scope>NUCLEOTIDE SEQUENCE [LARGE SCALE GENOMIC DNA]</scope>
    <source>
        <strain evidence="4 5">DSM 17894</strain>
    </source>
</reference>
<dbReference type="PANTHER" id="PTHR12110:SF53">
    <property type="entry name" value="BLR5974 PROTEIN"/>
    <property type="match status" value="1"/>
</dbReference>
<dbReference type="InterPro" id="IPR050312">
    <property type="entry name" value="IolE/XylAMocC-like"/>
</dbReference>
<dbReference type="EMBL" id="RBKS01000001">
    <property type="protein sequence ID" value="RKR76547.1"/>
    <property type="molecule type" value="Genomic_DNA"/>
</dbReference>